<dbReference type="Pfam" id="PF00300">
    <property type="entry name" value="His_Phos_1"/>
    <property type="match status" value="1"/>
</dbReference>
<reference evidence="1" key="1">
    <citation type="submission" date="2020-05" db="EMBL/GenBank/DDBJ databases">
        <authorList>
            <person name="Chiriac C."/>
            <person name="Salcher M."/>
            <person name="Ghai R."/>
            <person name="Kavagutti S V."/>
        </authorList>
    </citation>
    <scope>NUCLEOTIDE SEQUENCE</scope>
</reference>
<dbReference type="SUPFAM" id="SSF53254">
    <property type="entry name" value="Phosphoglycerate mutase-like"/>
    <property type="match status" value="1"/>
</dbReference>
<evidence type="ECO:0000313" key="1">
    <source>
        <dbReference type="EMBL" id="CAB4589073.1"/>
    </source>
</evidence>
<dbReference type="GO" id="GO:0016791">
    <property type="term" value="F:phosphatase activity"/>
    <property type="evidence" value="ECO:0007669"/>
    <property type="project" value="TreeGrafter"/>
</dbReference>
<organism evidence="1">
    <name type="scientific">freshwater metagenome</name>
    <dbReference type="NCBI Taxonomy" id="449393"/>
    <lineage>
        <taxon>unclassified sequences</taxon>
        <taxon>metagenomes</taxon>
        <taxon>ecological metagenomes</taxon>
    </lineage>
</organism>
<dbReference type="InterPro" id="IPR013078">
    <property type="entry name" value="His_Pase_superF_clade-1"/>
</dbReference>
<dbReference type="EMBL" id="CAEZTZ010000119">
    <property type="protein sequence ID" value="CAB4589073.1"/>
    <property type="molecule type" value="Genomic_DNA"/>
</dbReference>
<accession>A0A6J6FQ36</accession>
<proteinExistence type="predicted"/>
<name>A0A6J6FQ36_9ZZZZ</name>
<dbReference type="PANTHER" id="PTHR48100">
    <property type="entry name" value="BROAD-SPECIFICITY PHOSPHATASE YOR283W-RELATED"/>
    <property type="match status" value="1"/>
</dbReference>
<sequence>MSAERVHLVRHGEVNNPGGVLYERLPNFGLTENGRTLAESAVRHLPLDSVSALIVSPLQRARESMAPWETATGLTATVDDRVIEPWNEFRGLRLDGGRSLVSRPDLWKFLVNPFRPSWGEPYREIAQRMLAAMRDAVDSVDGGDVVIVSHQLPIWMVQRAMADKPLAHWPGTRRCSLSSVTSFQVHPADFVEYDYREAIDVDRALDSGAV</sequence>
<gene>
    <name evidence="1" type="ORF">UFOPK1767_00840</name>
</gene>
<dbReference type="AlphaFoldDB" id="A0A6J6FQ36"/>
<dbReference type="InterPro" id="IPR050275">
    <property type="entry name" value="PGM_Phosphatase"/>
</dbReference>
<dbReference type="Gene3D" id="3.40.50.1240">
    <property type="entry name" value="Phosphoglycerate mutase-like"/>
    <property type="match status" value="1"/>
</dbReference>
<dbReference type="InterPro" id="IPR029033">
    <property type="entry name" value="His_PPase_superfam"/>
</dbReference>
<dbReference type="SMART" id="SM00855">
    <property type="entry name" value="PGAM"/>
    <property type="match status" value="1"/>
</dbReference>
<dbReference type="GO" id="GO:0005737">
    <property type="term" value="C:cytoplasm"/>
    <property type="evidence" value="ECO:0007669"/>
    <property type="project" value="TreeGrafter"/>
</dbReference>
<dbReference type="PANTHER" id="PTHR48100:SF51">
    <property type="entry name" value="PHOSPHOGLYCERATE MUTASE"/>
    <property type="match status" value="1"/>
</dbReference>
<dbReference type="CDD" id="cd07067">
    <property type="entry name" value="HP_PGM_like"/>
    <property type="match status" value="1"/>
</dbReference>
<protein>
    <submittedName>
        <fullName evidence="1">Unannotated protein</fullName>
    </submittedName>
</protein>